<keyword evidence="2" id="KW-1185">Reference proteome</keyword>
<sequence>MNQGRSPSQVTNFYDIGISSSDLQVYTCAALGPIHTSGISHINIHEVSAKGYRMPYWDSTTDESSDDSTADNALYPPQYIVVAIMHNEAL</sequence>
<dbReference type="Proteomes" id="UP000053097">
    <property type="component" value="Unassembled WGS sequence"/>
</dbReference>
<protein>
    <submittedName>
        <fullName evidence="1">Uncharacterized protein</fullName>
    </submittedName>
</protein>
<organism evidence="1 2">
    <name type="scientific">Ooceraea biroi</name>
    <name type="common">Clonal raider ant</name>
    <name type="synonym">Cerapachys biroi</name>
    <dbReference type="NCBI Taxonomy" id="2015173"/>
    <lineage>
        <taxon>Eukaryota</taxon>
        <taxon>Metazoa</taxon>
        <taxon>Ecdysozoa</taxon>
        <taxon>Arthropoda</taxon>
        <taxon>Hexapoda</taxon>
        <taxon>Insecta</taxon>
        <taxon>Pterygota</taxon>
        <taxon>Neoptera</taxon>
        <taxon>Endopterygota</taxon>
        <taxon>Hymenoptera</taxon>
        <taxon>Apocrita</taxon>
        <taxon>Aculeata</taxon>
        <taxon>Formicoidea</taxon>
        <taxon>Formicidae</taxon>
        <taxon>Dorylinae</taxon>
        <taxon>Ooceraea</taxon>
    </lineage>
</organism>
<gene>
    <name evidence="1" type="ORF">X777_12638</name>
</gene>
<evidence type="ECO:0000313" key="2">
    <source>
        <dbReference type="Proteomes" id="UP000053097"/>
    </source>
</evidence>
<proteinExistence type="predicted"/>
<dbReference type="AlphaFoldDB" id="A0A026W006"/>
<accession>A0A026W006</accession>
<evidence type="ECO:0000313" key="1">
    <source>
        <dbReference type="EMBL" id="EZA49036.1"/>
    </source>
</evidence>
<dbReference type="EMBL" id="KK107549">
    <property type="protein sequence ID" value="EZA49036.1"/>
    <property type="molecule type" value="Genomic_DNA"/>
</dbReference>
<name>A0A026W006_OOCBI</name>
<reference evidence="1 2" key="1">
    <citation type="journal article" date="2014" name="Curr. Biol.">
        <title>The genome of the clonal raider ant Cerapachys biroi.</title>
        <authorList>
            <person name="Oxley P.R."/>
            <person name="Ji L."/>
            <person name="Fetter-Pruneda I."/>
            <person name="McKenzie S.K."/>
            <person name="Li C."/>
            <person name="Hu H."/>
            <person name="Zhang G."/>
            <person name="Kronauer D.J."/>
        </authorList>
    </citation>
    <scope>NUCLEOTIDE SEQUENCE [LARGE SCALE GENOMIC DNA]</scope>
</reference>